<dbReference type="InterPro" id="IPR001650">
    <property type="entry name" value="Helicase_C-like"/>
</dbReference>
<dbReference type="EMBL" id="LK028559">
    <property type="protein sequence ID" value="CDR30265.1"/>
    <property type="molecule type" value="Genomic_DNA"/>
</dbReference>
<dbReference type="PROSITE" id="PS51194">
    <property type="entry name" value="HELICASE_CTER"/>
    <property type="match status" value="1"/>
</dbReference>
<keyword evidence="5" id="KW-0378">Hydrolase</keyword>
<dbReference type="GO" id="GO:0005524">
    <property type="term" value="F:ATP binding"/>
    <property type="evidence" value="ECO:0007669"/>
    <property type="project" value="UniProtKB-KW"/>
</dbReference>
<dbReference type="SMART" id="SM00487">
    <property type="entry name" value="DEXDc"/>
    <property type="match status" value="1"/>
</dbReference>
<accession>A0A061A8R0</accession>
<dbReference type="PANTHER" id="PTHR47957">
    <property type="entry name" value="ATP-DEPENDENT HELICASE HRQ1"/>
    <property type="match status" value="1"/>
</dbReference>
<keyword evidence="5" id="KW-0347">Helicase</keyword>
<gene>
    <name evidence="5" type="ORF">Aocu_01920</name>
</gene>
<protein>
    <submittedName>
        <fullName evidence="5">DEAD/DEAH-box helicase</fullName>
    </submittedName>
</protein>
<dbReference type="GO" id="GO:0003676">
    <property type="term" value="F:nucleic acid binding"/>
    <property type="evidence" value="ECO:0007669"/>
    <property type="project" value="InterPro"/>
</dbReference>
<evidence type="ECO:0000259" key="3">
    <source>
        <dbReference type="PROSITE" id="PS51192"/>
    </source>
</evidence>
<evidence type="ECO:0000259" key="4">
    <source>
        <dbReference type="PROSITE" id="PS51194"/>
    </source>
</evidence>
<dbReference type="Gene3D" id="3.40.50.300">
    <property type="entry name" value="P-loop containing nucleotide triphosphate hydrolases"/>
    <property type="match status" value="2"/>
</dbReference>
<dbReference type="GO" id="GO:0043138">
    <property type="term" value="F:3'-5' DNA helicase activity"/>
    <property type="evidence" value="ECO:0007669"/>
    <property type="project" value="TreeGrafter"/>
</dbReference>
<dbReference type="InParanoid" id="A0A061A8R0"/>
<dbReference type="SMART" id="SM00490">
    <property type="entry name" value="HELICc"/>
    <property type="match status" value="1"/>
</dbReference>
<keyword evidence="2" id="KW-0067">ATP-binding</keyword>
<dbReference type="PATRIC" id="fig|35623.3.peg.192"/>
<keyword evidence="6" id="KW-1185">Reference proteome</keyword>
<dbReference type="InterPro" id="IPR018973">
    <property type="entry name" value="MZB"/>
</dbReference>
<dbReference type="PROSITE" id="PS51192">
    <property type="entry name" value="HELICASE_ATP_BIND_1"/>
    <property type="match status" value="1"/>
</dbReference>
<proteinExistence type="predicted"/>
<dbReference type="STRING" id="35623.Aocu_01920"/>
<dbReference type="Pfam" id="PF00270">
    <property type="entry name" value="DEAD"/>
    <property type="match status" value="1"/>
</dbReference>
<dbReference type="InterPro" id="IPR027417">
    <property type="entry name" value="P-loop_NTPase"/>
</dbReference>
<dbReference type="Pfam" id="PF00271">
    <property type="entry name" value="Helicase_C"/>
    <property type="match status" value="1"/>
</dbReference>
<dbReference type="HOGENOM" id="CLU_001338_2_1_14"/>
<sequence length="1550" mass="179336">MRKNPLEQSKYIKEEFSKYVKSTFILNNEKYSNDFSEELENSVLTKGPFLKLELPFQKSFSLEQLIKNGTISSLFKNIMDINLNQQLYEHQYESILRIIEKDNIVVTTGTGSGKTESFLYPILNELFKKIQKEGKLQGIQAILLYPMNALVNDQLERLRKILNNIPQITFGYFTGDTPPTYRRETSKGNYVGINREQFIIENFDTDEIKPPINELLTRDEIRNNPPNILITNYSMLEYLLVRPKDSAVLNQDSLMDWSFMVLDEAHTYRGILATEVSHLLKRLQVFAMKTPQFILTSATLGSTLNDKKNIVDFAEKLTSSKFYEKDIIYSKRVFPTIYATKYQIDPKHYSDLLNRINDKKSYDDILSLYNANDLFELLSADKNVHFLSGILKNTKSFEDALFELKGFSNSLNIENFISLITLITQARSKSGLGIYDIKYHFFVRTLEGAFVSLNPDAKLRITNRQKIDDMWAFEIAVCKNCNEMYIVGKEHEGKLFRSELDLYENYEHFEDLRIEFYLIKADVLEKIDDPTDNLIEYLVCSKCGKIHEESQHLPSECNCGQEYKVRLLKINKDQKEGKTNLTECVICGKTSHKTGILNSFRLGKDQSTALLSQILLKSMENSEESGLDEKQKDKVNIFEKPKYNLPHNHHNKQFLAFSDSRQQASFYALFFQETQNKFTRKALLLKHSITGPINQVISKIERTIHDYNLFKDNEKIKTTETQQAYITVLLELFKSDGVNSLEGLGLLSFEPILDSILEQVSEDNLKEYLPKVNINQLKDLLCIFTDIFRSTPAIKYDESGLTQEDKKEYLEYRRFDNYVKLKLPRKYEDLSVKSLLPKIESNPNNLTRYLKKAYSLSTDEVNDYSEKLWNLLSHGLLIQQENSDGRSQIELSSYKIINGKDSTWYQCNKCKTLTTHNINNVCIKGDCSGTLNVCDPDVILKDNFYRNEYLSRKINSIVVQEHTGQITREQGRKYQKEFKSKQINVLSSSTTFEMGVNIGSLDTVLMRNVPPTNANYAQRAGRAGRSDESVAFVLTYANHNSHDQIYFNDPIPMIEGKINPPHFKLDNKKIVIRHIMAYCIGTFYRSDNFEQNLSTFISDLNLIFKDYLDKNKEYIEGKIKNILNNEMYEYFKNFRWFEEIFQEDSLMNKFIIKVKSEISILEDAEERSRAEKRYLDAGAFKKQREELLAMGIVDALAKYNVIPGYGFPINVVPLKVFDRAKEQFNKSLDLTRDLSVAISEYAPDSEVVVDKIKYTSRYIILPKEGRLTKYHYYRCENKDCGKTHVSLLVTDDYHCELCESETKHLSFIEPNLGFINDDKNKESSMIKPKKTYSSEITYLGTIEPYNADLNINDLVLIQQTTDDRLLIINENPFFYCTTCGYAKLDKEKRDLFSYDLSHKTFKGKVCHNTKIEQTKLGHIVSTDVIKVRINMNMDFDTALSTLTAITNGITAHLQIDFNDINGVLVRDGLEKYAFVFYDTTYGGAGNVKQLLNKDGLISILERSLFSVSNNCCNEEVSCTNCLRNYRNSRSHKFLIRKKAKDALSYILSNI</sequence>
<dbReference type="Pfam" id="PF09369">
    <property type="entry name" value="MZB"/>
    <property type="match status" value="1"/>
</dbReference>
<evidence type="ECO:0000313" key="5">
    <source>
        <dbReference type="EMBL" id="CDR30265.1"/>
    </source>
</evidence>
<keyword evidence="1" id="KW-0547">Nucleotide-binding</keyword>
<dbReference type="GO" id="GO:0006289">
    <property type="term" value="P:nucleotide-excision repair"/>
    <property type="evidence" value="ECO:0007669"/>
    <property type="project" value="TreeGrafter"/>
</dbReference>
<dbReference type="RefSeq" id="WP_045748836.1">
    <property type="nucleotide sequence ID" value="NZ_FUZK01000002.1"/>
</dbReference>
<evidence type="ECO:0000256" key="1">
    <source>
        <dbReference type="ARBA" id="ARBA00022741"/>
    </source>
</evidence>
<evidence type="ECO:0000313" key="6">
    <source>
        <dbReference type="Proteomes" id="UP000032434"/>
    </source>
</evidence>
<organism evidence="5 6">
    <name type="scientific">Acholeplasma oculi</name>
    <dbReference type="NCBI Taxonomy" id="35623"/>
    <lineage>
        <taxon>Bacteria</taxon>
        <taxon>Bacillati</taxon>
        <taxon>Mycoplasmatota</taxon>
        <taxon>Mollicutes</taxon>
        <taxon>Acholeplasmatales</taxon>
        <taxon>Acholeplasmataceae</taxon>
        <taxon>Acholeplasma</taxon>
    </lineage>
</organism>
<dbReference type="InterPro" id="IPR011545">
    <property type="entry name" value="DEAD/DEAH_box_helicase_dom"/>
</dbReference>
<feature type="domain" description="Helicase ATP-binding" evidence="3">
    <location>
        <begin position="95"/>
        <end position="318"/>
    </location>
</feature>
<dbReference type="InterPro" id="IPR014001">
    <property type="entry name" value="Helicase_ATP-bd"/>
</dbReference>
<dbReference type="KEGG" id="aoc:Aocu_01920"/>
<dbReference type="SUPFAM" id="SSF52540">
    <property type="entry name" value="P-loop containing nucleoside triphosphate hydrolases"/>
    <property type="match status" value="2"/>
</dbReference>
<feature type="domain" description="Helicase C-terminal" evidence="4">
    <location>
        <begin position="912"/>
        <end position="1071"/>
    </location>
</feature>
<name>A0A061A8R0_9MOLU</name>
<dbReference type="GO" id="GO:0036297">
    <property type="term" value="P:interstrand cross-link repair"/>
    <property type="evidence" value="ECO:0007669"/>
    <property type="project" value="TreeGrafter"/>
</dbReference>
<dbReference type="PANTHER" id="PTHR47957:SF3">
    <property type="entry name" value="ATP-DEPENDENT HELICASE HRQ1"/>
    <property type="match status" value="1"/>
</dbReference>
<dbReference type="Proteomes" id="UP000032434">
    <property type="component" value="Chromosome 1"/>
</dbReference>
<reference evidence="6" key="1">
    <citation type="submission" date="2014-05" db="EMBL/GenBank/DDBJ databases">
        <authorList>
            <person name="Kube M."/>
        </authorList>
    </citation>
    <scope>NUCLEOTIDE SEQUENCE [LARGE SCALE GENOMIC DNA]</scope>
</reference>
<evidence type="ECO:0000256" key="2">
    <source>
        <dbReference type="ARBA" id="ARBA00022840"/>
    </source>
</evidence>